<dbReference type="Gene3D" id="1.25.40.390">
    <property type="match status" value="1"/>
</dbReference>
<sequence>MKKIKLFALSALAVTCLATSSCTKDFEELNTNPNASEAATPASLLAPALHDVVTRNNNRALRLNNELMQVHATVLNNDEIHRYVVRPGESDYMWNNWYLQRTNFVDIYNSALLTQNKSYMAIGLILDVWVTSLITDMFGDVPYSEANKGRDGVLQPKFDKQEIIYKDLFAKLEEANALLAAEIAAAEAAGKFPTLPEAEASLDPLYNGNLPLWRKFGNSLYLRLLMRTSGRPEAGAAGKIREMVETNPGFYPIFSNNEESAILRYTSTLPLVSAFTNLRDYDFNGSHGLTEFFIDNLNEMEDPRLTRWATLFGSVYSGIPSGYAAGNIPERQSTYQVALKNEPLLGNIINYAEVQFILSEAALRGYITADPKTYYDQGVTAAITMWDLGVPAGYLEKEAVAWNEAGGFEDKLEQIMLQKYFTLFFTDFQQWYEFRRTGHPVLPIGPGVQNNGLMPSRFRYPVVVQSLNGANYNAAVAEMGGDDINTKVWWDID</sequence>
<comment type="caution">
    <text evidence="2">The sequence shown here is derived from an EMBL/GenBank/DDBJ whole genome shotgun (WGS) entry which is preliminary data.</text>
</comment>
<dbReference type="EMBL" id="JBEOKT010000002">
    <property type="protein sequence ID" value="MER2996539.1"/>
    <property type="molecule type" value="Genomic_DNA"/>
</dbReference>
<reference evidence="2 3" key="1">
    <citation type="submission" date="2024-06" db="EMBL/GenBank/DDBJ databases">
        <title>Pontibacter populi HYL7-15.</title>
        <authorList>
            <person name="Kim M.K."/>
        </authorList>
    </citation>
    <scope>NUCLEOTIDE SEQUENCE [LARGE SCALE GENOMIC DNA]</scope>
    <source>
        <strain evidence="2 3">HYL7-15</strain>
    </source>
</reference>
<keyword evidence="1" id="KW-0732">Signal</keyword>
<dbReference type="InterPro" id="IPR041662">
    <property type="entry name" value="SusD-like_2"/>
</dbReference>
<evidence type="ECO:0000313" key="2">
    <source>
        <dbReference type="EMBL" id="MER2996539.1"/>
    </source>
</evidence>
<keyword evidence="2" id="KW-0449">Lipoprotein</keyword>
<proteinExistence type="predicted"/>
<keyword evidence="3" id="KW-1185">Reference proteome</keyword>
<dbReference type="SUPFAM" id="SSF48452">
    <property type="entry name" value="TPR-like"/>
    <property type="match status" value="1"/>
</dbReference>
<dbReference type="PROSITE" id="PS51257">
    <property type="entry name" value="PROKAR_LIPOPROTEIN"/>
    <property type="match status" value="1"/>
</dbReference>
<feature type="chain" id="PRO_5046868408" evidence="1">
    <location>
        <begin position="24"/>
        <end position="493"/>
    </location>
</feature>
<dbReference type="Proteomes" id="UP001476807">
    <property type="component" value="Unassembled WGS sequence"/>
</dbReference>
<feature type="signal peptide" evidence="1">
    <location>
        <begin position="1"/>
        <end position="23"/>
    </location>
</feature>
<dbReference type="Pfam" id="PF12771">
    <property type="entry name" value="SusD-like_2"/>
    <property type="match status" value="1"/>
</dbReference>
<accession>A0ABV1RQ86</accession>
<organism evidence="2 3">
    <name type="scientific">Pontibacter populi</name>
    <dbReference type="NCBI Taxonomy" id="890055"/>
    <lineage>
        <taxon>Bacteria</taxon>
        <taxon>Pseudomonadati</taxon>
        <taxon>Bacteroidota</taxon>
        <taxon>Cytophagia</taxon>
        <taxon>Cytophagales</taxon>
        <taxon>Hymenobacteraceae</taxon>
        <taxon>Pontibacter</taxon>
    </lineage>
</organism>
<evidence type="ECO:0000313" key="3">
    <source>
        <dbReference type="Proteomes" id="UP001476807"/>
    </source>
</evidence>
<gene>
    <name evidence="2" type="ORF">ABS362_03225</name>
</gene>
<dbReference type="InterPro" id="IPR011990">
    <property type="entry name" value="TPR-like_helical_dom_sf"/>
</dbReference>
<name>A0ABV1RQ86_9BACT</name>
<dbReference type="RefSeq" id="WP_350410848.1">
    <property type="nucleotide sequence ID" value="NZ_JBEOKT010000002.1"/>
</dbReference>
<evidence type="ECO:0000256" key="1">
    <source>
        <dbReference type="SAM" id="SignalP"/>
    </source>
</evidence>
<protein>
    <submittedName>
        <fullName evidence="2">SusD/RagB family nutrient-binding outer membrane lipoprotein</fullName>
    </submittedName>
</protein>